<dbReference type="SUPFAM" id="SSF53474">
    <property type="entry name" value="alpha/beta-Hydrolases"/>
    <property type="match status" value="1"/>
</dbReference>
<dbReference type="AlphaFoldDB" id="A0A916V045"/>
<dbReference type="RefSeq" id="WP_188568928.1">
    <property type="nucleotide sequence ID" value="NZ_BMED01000007.1"/>
</dbReference>
<dbReference type="Pfam" id="PF12146">
    <property type="entry name" value="Hydrolase_4"/>
    <property type="match status" value="1"/>
</dbReference>
<sequence>MKFTESALSFDSLANRLHGILSLPEQAGSSGVLVIVGGPQYRVGSHRQFTLLARHLAERGIPMMRFDYSGMGDSEGPQSTFDDIHDDVRTALDQFFAAVPGLREVALWGLCDGASASLFYAPQDERVTGLVLLNPWVRTEQGMAKAYLKHYYRDRLFQADLWKKIFSGRFSFSSAASSFAGLVSKLAARGKRTASIDDEPQDADLPQRMIDGLAGFSGKVLIILAGKDLTAQEFSDLAASSGSLKKLLASPRVSRREIADADHTFSRRVWRDQVAEWTADWINTRGND</sequence>
<dbReference type="EMBL" id="BMED01000007">
    <property type="protein sequence ID" value="GGC96873.1"/>
    <property type="molecule type" value="Genomic_DNA"/>
</dbReference>
<gene>
    <name evidence="2" type="ORF">GCM10011396_50410</name>
</gene>
<dbReference type="InterPro" id="IPR053145">
    <property type="entry name" value="AB_hydrolase_Est10"/>
</dbReference>
<evidence type="ECO:0000313" key="2">
    <source>
        <dbReference type="EMBL" id="GGC96873.1"/>
    </source>
</evidence>
<keyword evidence="2" id="KW-0378">Hydrolase</keyword>
<comment type="caution">
    <text evidence="2">The sequence shown here is derived from an EMBL/GenBank/DDBJ whole genome shotgun (WGS) entry which is preliminary data.</text>
</comment>
<reference evidence="2" key="1">
    <citation type="journal article" date="2014" name="Int. J. Syst. Evol. Microbiol.">
        <title>Complete genome sequence of Corynebacterium casei LMG S-19264T (=DSM 44701T), isolated from a smear-ripened cheese.</title>
        <authorList>
            <consortium name="US DOE Joint Genome Institute (JGI-PGF)"/>
            <person name="Walter F."/>
            <person name="Albersmeier A."/>
            <person name="Kalinowski J."/>
            <person name="Ruckert C."/>
        </authorList>
    </citation>
    <scope>NUCLEOTIDE SEQUENCE</scope>
    <source>
        <strain evidence="2">CGMCC 1.10998</strain>
    </source>
</reference>
<feature type="domain" description="Serine aminopeptidase S33" evidence="1">
    <location>
        <begin position="47"/>
        <end position="149"/>
    </location>
</feature>
<evidence type="ECO:0000313" key="3">
    <source>
        <dbReference type="Proteomes" id="UP000637423"/>
    </source>
</evidence>
<evidence type="ECO:0000259" key="1">
    <source>
        <dbReference type="Pfam" id="PF12146"/>
    </source>
</evidence>
<protein>
    <submittedName>
        <fullName evidence="2">Hydrolase 1, exosortase A system-associated</fullName>
    </submittedName>
</protein>
<name>A0A916V045_9BURK</name>
<dbReference type="InterPro" id="IPR017531">
    <property type="entry name" value="Hydrolase-1_PEP"/>
</dbReference>
<dbReference type="InterPro" id="IPR022742">
    <property type="entry name" value="Hydrolase_4"/>
</dbReference>
<organism evidence="2 3">
    <name type="scientific">Undibacterium terreum</name>
    <dbReference type="NCBI Taxonomy" id="1224302"/>
    <lineage>
        <taxon>Bacteria</taxon>
        <taxon>Pseudomonadati</taxon>
        <taxon>Pseudomonadota</taxon>
        <taxon>Betaproteobacteria</taxon>
        <taxon>Burkholderiales</taxon>
        <taxon>Oxalobacteraceae</taxon>
        <taxon>Undibacterium</taxon>
    </lineage>
</organism>
<dbReference type="Gene3D" id="3.40.50.1820">
    <property type="entry name" value="alpha/beta hydrolase"/>
    <property type="match status" value="1"/>
</dbReference>
<proteinExistence type="predicted"/>
<dbReference type="Proteomes" id="UP000637423">
    <property type="component" value="Unassembled WGS sequence"/>
</dbReference>
<dbReference type="PANTHER" id="PTHR43265">
    <property type="entry name" value="ESTERASE ESTD"/>
    <property type="match status" value="1"/>
</dbReference>
<accession>A0A916V045</accession>
<dbReference type="GO" id="GO:0052689">
    <property type="term" value="F:carboxylic ester hydrolase activity"/>
    <property type="evidence" value="ECO:0007669"/>
    <property type="project" value="TreeGrafter"/>
</dbReference>
<dbReference type="PANTHER" id="PTHR43265:SF1">
    <property type="entry name" value="ESTERASE ESTD"/>
    <property type="match status" value="1"/>
</dbReference>
<reference evidence="2" key="2">
    <citation type="submission" date="2020-09" db="EMBL/GenBank/DDBJ databases">
        <authorList>
            <person name="Sun Q."/>
            <person name="Zhou Y."/>
        </authorList>
    </citation>
    <scope>NUCLEOTIDE SEQUENCE</scope>
    <source>
        <strain evidence="2">CGMCC 1.10998</strain>
    </source>
</reference>
<dbReference type="NCBIfam" id="TIGR03100">
    <property type="entry name" value="hydr1_PEP"/>
    <property type="match status" value="1"/>
</dbReference>
<dbReference type="InterPro" id="IPR029058">
    <property type="entry name" value="AB_hydrolase_fold"/>
</dbReference>
<keyword evidence="3" id="KW-1185">Reference proteome</keyword>